<organism evidence="3 4">
    <name type="scientific">Blyttiomyces helicus</name>
    <dbReference type="NCBI Taxonomy" id="388810"/>
    <lineage>
        <taxon>Eukaryota</taxon>
        <taxon>Fungi</taxon>
        <taxon>Fungi incertae sedis</taxon>
        <taxon>Chytridiomycota</taxon>
        <taxon>Chytridiomycota incertae sedis</taxon>
        <taxon>Chytridiomycetes</taxon>
        <taxon>Chytridiomycetes incertae sedis</taxon>
        <taxon>Blyttiomyces</taxon>
    </lineage>
</organism>
<dbReference type="Gene3D" id="1.10.357.110">
    <property type="entry name" value="Vacuolar protein sorting-associated protein 53, C-terminus"/>
    <property type="match status" value="1"/>
</dbReference>
<keyword evidence="4" id="KW-1185">Reference proteome</keyword>
<feature type="domain" description="Vps53 C-terminal" evidence="2">
    <location>
        <begin position="1"/>
        <end position="83"/>
    </location>
</feature>
<dbReference type="EMBL" id="KZ994533">
    <property type="protein sequence ID" value="RKO92694.1"/>
    <property type="molecule type" value="Genomic_DNA"/>
</dbReference>
<dbReference type="Proteomes" id="UP000269721">
    <property type="component" value="Unassembled WGS sequence"/>
</dbReference>
<dbReference type="Pfam" id="PF16854">
    <property type="entry name" value="VPS53_C"/>
    <property type="match status" value="1"/>
</dbReference>
<sequence>MLLDTHSVKTILIQMTNIHAETPAPPSAAYLKLLGKGVAKIEQLLKVVLRPFEPVEGLVETYMLLFNDPSVSNFQKVVELKGLKRAEEKILIDAFQRRLPTSNLTGAYVSSTSPLGPAPPGQAGGAAKPDASAAGGKFKTDFRKFVAGMSKKS</sequence>
<reference evidence="4" key="1">
    <citation type="journal article" date="2018" name="Nat. Microbiol.">
        <title>Leveraging single-cell genomics to expand the fungal tree of life.</title>
        <authorList>
            <person name="Ahrendt S.R."/>
            <person name="Quandt C.A."/>
            <person name="Ciobanu D."/>
            <person name="Clum A."/>
            <person name="Salamov A."/>
            <person name="Andreopoulos B."/>
            <person name="Cheng J.F."/>
            <person name="Woyke T."/>
            <person name="Pelin A."/>
            <person name="Henrissat B."/>
            <person name="Reynolds N.K."/>
            <person name="Benny G.L."/>
            <person name="Smith M.E."/>
            <person name="James T.Y."/>
            <person name="Grigoriev I.V."/>
        </authorList>
    </citation>
    <scope>NUCLEOTIDE SEQUENCE [LARGE SCALE GENOMIC DNA]</scope>
</reference>
<dbReference type="AlphaFoldDB" id="A0A4P9WIR8"/>
<dbReference type="InterPro" id="IPR038260">
    <property type="entry name" value="Vps53_C_sf"/>
</dbReference>
<accession>A0A4P9WIR8</accession>
<evidence type="ECO:0000259" key="2">
    <source>
        <dbReference type="Pfam" id="PF16854"/>
    </source>
</evidence>
<dbReference type="GO" id="GO:0005829">
    <property type="term" value="C:cytosol"/>
    <property type="evidence" value="ECO:0007669"/>
    <property type="project" value="GOC"/>
</dbReference>
<evidence type="ECO:0000313" key="3">
    <source>
        <dbReference type="EMBL" id="RKO92694.1"/>
    </source>
</evidence>
<gene>
    <name evidence="3" type="ORF">BDK51DRAFT_30825</name>
</gene>
<dbReference type="GO" id="GO:0042147">
    <property type="term" value="P:retrograde transport, endosome to Golgi"/>
    <property type="evidence" value="ECO:0007669"/>
    <property type="project" value="InterPro"/>
</dbReference>
<dbReference type="OrthoDB" id="2157153at2759"/>
<feature type="compositionally biased region" description="Low complexity" evidence="1">
    <location>
        <begin position="125"/>
        <end position="135"/>
    </location>
</feature>
<proteinExistence type="predicted"/>
<evidence type="ECO:0000313" key="4">
    <source>
        <dbReference type="Proteomes" id="UP000269721"/>
    </source>
</evidence>
<evidence type="ECO:0000256" key="1">
    <source>
        <dbReference type="SAM" id="MobiDB-lite"/>
    </source>
</evidence>
<protein>
    <recommendedName>
        <fullName evidence="2">Vps53 C-terminal domain-containing protein</fullName>
    </recommendedName>
</protein>
<feature type="region of interest" description="Disordered" evidence="1">
    <location>
        <begin position="110"/>
        <end position="135"/>
    </location>
</feature>
<dbReference type="InterPro" id="IPR039766">
    <property type="entry name" value="Vps53"/>
</dbReference>
<dbReference type="InterPro" id="IPR031745">
    <property type="entry name" value="Vps53_C"/>
</dbReference>
<name>A0A4P9WIR8_9FUNG</name>
<dbReference type="PANTHER" id="PTHR12820">
    <property type="entry name" value="VACUOLAR SORTING PROTEIN 53"/>
    <property type="match status" value="1"/>
</dbReference>
<dbReference type="PANTHER" id="PTHR12820:SF0">
    <property type="entry name" value="VACUOLAR PROTEIN SORTING-ASSOCIATED PROTEIN 53 HOMOLOG"/>
    <property type="match status" value="1"/>
</dbReference>
<dbReference type="GO" id="GO:0000938">
    <property type="term" value="C:GARP complex"/>
    <property type="evidence" value="ECO:0007669"/>
    <property type="project" value="InterPro"/>
</dbReference>